<organism evidence="1 2">
    <name type="scientific">Bacteroides fragilis str. 2-F-2 #4</name>
    <dbReference type="NCBI Taxonomy" id="1339280"/>
    <lineage>
        <taxon>Bacteria</taxon>
        <taxon>Pseudomonadati</taxon>
        <taxon>Bacteroidota</taxon>
        <taxon>Bacteroidia</taxon>
        <taxon>Bacteroidales</taxon>
        <taxon>Bacteroidaceae</taxon>
        <taxon>Bacteroides</taxon>
    </lineage>
</organism>
<evidence type="ECO:0000313" key="1">
    <source>
        <dbReference type="EMBL" id="EXZ43979.1"/>
    </source>
</evidence>
<dbReference type="AlphaFoldDB" id="A0A016AA95"/>
<protein>
    <submittedName>
        <fullName evidence="1">Uncharacterized protein</fullName>
    </submittedName>
</protein>
<proteinExistence type="predicted"/>
<sequence>MGIPFNPRRFPCLFLIFPLSGLHVKSIPIRKPEQLPKKGKKKFNE</sequence>
<accession>A0A016AA95</accession>
<reference evidence="1 2" key="1">
    <citation type="submission" date="2014-02" db="EMBL/GenBank/DDBJ databases">
        <authorList>
            <person name="Sears C."/>
            <person name="Carroll K."/>
            <person name="Sack B.R."/>
            <person name="Qadri F."/>
            <person name="Myers L.L."/>
            <person name="Chung G.-T."/>
            <person name="Escheverria P."/>
            <person name="Fraser C.M."/>
            <person name="Sadzewicz L."/>
            <person name="Shefchek K.A."/>
            <person name="Tallon L."/>
            <person name="Das S.P."/>
            <person name="Daugherty S."/>
            <person name="Mongodin E.F."/>
        </authorList>
    </citation>
    <scope>NUCLEOTIDE SEQUENCE [LARGE SCALE GENOMIC DNA]</scope>
    <source>
        <strain evidence="1 2">2-F-2 #4</strain>
    </source>
</reference>
<evidence type="ECO:0000313" key="2">
    <source>
        <dbReference type="Proteomes" id="UP000022272"/>
    </source>
</evidence>
<gene>
    <name evidence="1" type="ORF">M076_2732</name>
</gene>
<dbReference type="Proteomes" id="UP000022272">
    <property type="component" value="Unassembled WGS sequence"/>
</dbReference>
<dbReference type="EMBL" id="JGDM01000068">
    <property type="protein sequence ID" value="EXZ43979.1"/>
    <property type="molecule type" value="Genomic_DNA"/>
</dbReference>
<comment type="caution">
    <text evidence="1">The sequence shown here is derived from an EMBL/GenBank/DDBJ whole genome shotgun (WGS) entry which is preliminary data.</text>
</comment>
<name>A0A016AA95_BACFG</name>